<evidence type="ECO:0000313" key="2">
    <source>
        <dbReference type="Proteomes" id="UP001227101"/>
    </source>
</evidence>
<protein>
    <submittedName>
        <fullName evidence="1">Uncharacterized protein</fullName>
    </submittedName>
</protein>
<dbReference type="Proteomes" id="UP001227101">
    <property type="component" value="Chromosome"/>
</dbReference>
<dbReference type="EMBL" id="CP127173">
    <property type="protein sequence ID" value="WIV59114.1"/>
    <property type="molecule type" value="Genomic_DNA"/>
</dbReference>
<accession>A0ABY8XU05</accession>
<evidence type="ECO:0000313" key="1">
    <source>
        <dbReference type="EMBL" id="WIV59114.1"/>
    </source>
</evidence>
<organism evidence="1 2">
    <name type="scientific">Amycolatopsis nalaikhensis</name>
    <dbReference type="NCBI Taxonomy" id="715472"/>
    <lineage>
        <taxon>Bacteria</taxon>
        <taxon>Bacillati</taxon>
        <taxon>Actinomycetota</taxon>
        <taxon>Actinomycetes</taxon>
        <taxon>Pseudonocardiales</taxon>
        <taxon>Pseudonocardiaceae</taxon>
        <taxon>Amycolatopsis</taxon>
    </lineage>
</organism>
<proteinExistence type="predicted"/>
<sequence>MTNEKDLLVQALGTDEPPLTLDFNAIEAKGRARRSAVATAAVVSGVGVITSGVVLGLGSAGDPGVPTEREIAYCYRTADITSDSPNQHIPVGIGGHGGRGDVTVDIMQICADSWRSNVYGFQPPEADHIPPLVACVLTDDAVNATAGAIGVFPGDSGTCAALGLARVTPWTGG</sequence>
<gene>
    <name evidence="1" type="ORF">QP939_11020</name>
</gene>
<name>A0ABY8XU05_9PSEU</name>
<dbReference type="RefSeq" id="WP_285456587.1">
    <property type="nucleotide sequence ID" value="NZ_CP127173.1"/>
</dbReference>
<keyword evidence="2" id="KW-1185">Reference proteome</keyword>
<reference evidence="1 2" key="1">
    <citation type="submission" date="2023-06" db="EMBL/GenBank/DDBJ databases">
        <authorList>
            <person name="Oyuntsetseg B."/>
            <person name="Kim S.B."/>
        </authorList>
    </citation>
    <scope>NUCLEOTIDE SEQUENCE [LARGE SCALE GENOMIC DNA]</scope>
    <source>
        <strain evidence="1 2">2-2</strain>
    </source>
</reference>